<reference evidence="2 3" key="1">
    <citation type="submission" date="2018-11" db="EMBL/GenBank/DDBJ databases">
        <title>Deinococcus shelandsis sp. nov., isolated from South Shetland Islands soil of Antarctica.</title>
        <authorList>
            <person name="Tian J."/>
        </authorList>
    </citation>
    <scope>NUCLEOTIDE SEQUENCE [LARGE SCALE GENOMIC DNA]</scope>
    <source>
        <strain evidence="2 3">S14-83T</strain>
        <plasmid evidence="2 3">unnamed5</plasmid>
    </source>
</reference>
<evidence type="ECO:0000313" key="2">
    <source>
        <dbReference type="EMBL" id="AZI45381.1"/>
    </source>
</evidence>
<feature type="compositionally biased region" description="Pro residues" evidence="1">
    <location>
        <begin position="21"/>
        <end position="30"/>
    </location>
</feature>
<sequence>MSEKKGRFSAFVTGPVIEPTAPKPQQPAPIPDTLELPSTLPIPAAPEREDRRPFSTRLKPSLKKALDTYTTDLKLAGWPVSQEGVLEELIKALSDDADLRERVTARLTKRRT</sequence>
<dbReference type="Proteomes" id="UP000276417">
    <property type="component" value="Plasmid unnamed5"/>
</dbReference>
<gene>
    <name evidence="2" type="ORF">EHF33_20950</name>
</gene>
<dbReference type="EMBL" id="CP034189">
    <property type="protein sequence ID" value="AZI45381.1"/>
    <property type="molecule type" value="Genomic_DNA"/>
</dbReference>
<keyword evidence="2" id="KW-0614">Plasmid</keyword>
<proteinExistence type="predicted"/>
<keyword evidence="3" id="KW-1185">Reference proteome</keyword>
<accession>A0A3G8YUV9</accession>
<feature type="region of interest" description="Disordered" evidence="1">
    <location>
        <begin position="1"/>
        <end position="58"/>
    </location>
</feature>
<protein>
    <submittedName>
        <fullName evidence="2">Uncharacterized protein</fullName>
    </submittedName>
</protein>
<name>A0A3G8YUV9_9DEIO</name>
<organism evidence="2 3">
    <name type="scientific">Deinococcus psychrotolerans</name>
    <dbReference type="NCBI Taxonomy" id="2489213"/>
    <lineage>
        <taxon>Bacteria</taxon>
        <taxon>Thermotogati</taxon>
        <taxon>Deinococcota</taxon>
        <taxon>Deinococci</taxon>
        <taxon>Deinococcales</taxon>
        <taxon>Deinococcaceae</taxon>
        <taxon>Deinococcus</taxon>
    </lineage>
</organism>
<geneLocation type="plasmid" evidence="2 3">
    <name>unnamed5</name>
</geneLocation>
<dbReference type="KEGG" id="dph:EHF33_20950"/>
<evidence type="ECO:0000313" key="3">
    <source>
        <dbReference type="Proteomes" id="UP000276417"/>
    </source>
</evidence>
<evidence type="ECO:0000256" key="1">
    <source>
        <dbReference type="SAM" id="MobiDB-lite"/>
    </source>
</evidence>
<dbReference type="RefSeq" id="WP_124875933.1">
    <property type="nucleotide sequence ID" value="NZ_CP034189.1"/>
</dbReference>
<dbReference type="AlphaFoldDB" id="A0A3G8YUV9"/>
<dbReference type="OrthoDB" id="9979989at2"/>